<dbReference type="AlphaFoldDB" id="A0AAV9LY97"/>
<name>A0AAV9LY97_9SOLN</name>
<sequence>MSVNGSNSSHVGHQDDIRNLNDINEPYSNDPYLMGGIGAIRLPPTEGNAVFHITSTMLQLLQLKGLFSGLAHKDSHEHIRNFVDGVDDQLSPGGLIYQPYVIATQILDGMTTINRVWYTREDQVSPLTFKLTKEQMEKDQQRDQNLAKIMTQLDILSKNAMGAGVEVSMPWVSGVLIWMSLSLKPRIMKRYVPPHECQKPKDSEGCRSEDMLSHILNKVEGTDKILKEMKDDVSTLSQTVTSQSVSIKQWKCGNCLKTAGWRASGLFSKSSKRSATSAQTTVRLKTLLHWSM</sequence>
<organism evidence="2 3">
    <name type="scientific">Solanum pinnatisectum</name>
    <name type="common">tansyleaf nightshade</name>
    <dbReference type="NCBI Taxonomy" id="50273"/>
    <lineage>
        <taxon>Eukaryota</taxon>
        <taxon>Viridiplantae</taxon>
        <taxon>Streptophyta</taxon>
        <taxon>Embryophyta</taxon>
        <taxon>Tracheophyta</taxon>
        <taxon>Spermatophyta</taxon>
        <taxon>Magnoliopsida</taxon>
        <taxon>eudicotyledons</taxon>
        <taxon>Gunneridae</taxon>
        <taxon>Pentapetalae</taxon>
        <taxon>asterids</taxon>
        <taxon>lamiids</taxon>
        <taxon>Solanales</taxon>
        <taxon>Solanaceae</taxon>
        <taxon>Solanoideae</taxon>
        <taxon>Solaneae</taxon>
        <taxon>Solanum</taxon>
    </lineage>
</organism>
<dbReference type="Proteomes" id="UP001311915">
    <property type="component" value="Unassembled WGS sequence"/>
</dbReference>
<protein>
    <submittedName>
        <fullName evidence="2">Uncharacterized protein</fullName>
    </submittedName>
</protein>
<feature type="region of interest" description="Disordered" evidence="1">
    <location>
        <begin position="1"/>
        <end position="20"/>
    </location>
</feature>
<evidence type="ECO:0000313" key="3">
    <source>
        <dbReference type="Proteomes" id="UP001311915"/>
    </source>
</evidence>
<evidence type="ECO:0000256" key="1">
    <source>
        <dbReference type="SAM" id="MobiDB-lite"/>
    </source>
</evidence>
<proteinExistence type="predicted"/>
<accession>A0AAV9LY97</accession>
<keyword evidence="3" id="KW-1185">Reference proteome</keyword>
<comment type="caution">
    <text evidence="2">The sequence shown here is derived from an EMBL/GenBank/DDBJ whole genome shotgun (WGS) entry which is preliminary data.</text>
</comment>
<evidence type="ECO:0000313" key="2">
    <source>
        <dbReference type="EMBL" id="KAK4729675.1"/>
    </source>
</evidence>
<reference evidence="2 3" key="1">
    <citation type="submission" date="2023-10" db="EMBL/GenBank/DDBJ databases">
        <title>Genome-Wide Identification Analysis in wild type Solanum Pinnatisectum Reveals Some Genes Defensing Phytophthora Infestans.</title>
        <authorList>
            <person name="Sun C."/>
        </authorList>
    </citation>
    <scope>NUCLEOTIDE SEQUENCE [LARGE SCALE GENOMIC DNA]</scope>
    <source>
        <strain evidence="2">LQN</strain>
        <tissue evidence="2">Leaf</tissue>
    </source>
</reference>
<dbReference type="EMBL" id="JAWPEI010000004">
    <property type="protein sequence ID" value="KAK4729675.1"/>
    <property type="molecule type" value="Genomic_DNA"/>
</dbReference>
<feature type="compositionally biased region" description="Polar residues" evidence="1">
    <location>
        <begin position="1"/>
        <end position="11"/>
    </location>
</feature>
<gene>
    <name evidence="2" type="ORF">R3W88_022663</name>
</gene>